<dbReference type="AlphaFoldDB" id="A0A443S1C6"/>
<dbReference type="EMBL" id="NCKV01012649">
    <property type="protein sequence ID" value="RWS21348.1"/>
    <property type="molecule type" value="Genomic_DNA"/>
</dbReference>
<dbReference type="STRING" id="299467.A0A443S1C6"/>
<keyword evidence="1" id="KW-1015">Disulfide bond</keyword>
<comment type="caution">
    <text evidence="4">The sequence shown here is derived from an EMBL/GenBank/DDBJ whole genome shotgun (WGS) entry which is preliminary data.</text>
</comment>
<feature type="non-terminal residue" evidence="4">
    <location>
        <position position="223"/>
    </location>
</feature>
<dbReference type="PROSITE" id="PS00135">
    <property type="entry name" value="TRYPSIN_SER"/>
    <property type="match status" value="1"/>
</dbReference>
<organism evidence="4 5">
    <name type="scientific">Leptotrombidium deliense</name>
    <dbReference type="NCBI Taxonomy" id="299467"/>
    <lineage>
        <taxon>Eukaryota</taxon>
        <taxon>Metazoa</taxon>
        <taxon>Ecdysozoa</taxon>
        <taxon>Arthropoda</taxon>
        <taxon>Chelicerata</taxon>
        <taxon>Arachnida</taxon>
        <taxon>Acari</taxon>
        <taxon>Acariformes</taxon>
        <taxon>Trombidiformes</taxon>
        <taxon>Prostigmata</taxon>
        <taxon>Anystina</taxon>
        <taxon>Parasitengona</taxon>
        <taxon>Trombiculoidea</taxon>
        <taxon>Trombiculidae</taxon>
        <taxon>Leptotrombidium</taxon>
    </lineage>
</organism>
<feature type="non-terminal residue" evidence="4">
    <location>
        <position position="1"/>
    </location>
</feature>
<dbReference type="PROSITE" id="PS50240">
    <property type="entry name" value="TRYPSIN_DOM"/>
    <property type="match status" value="1"/>
</dbReference>
<protein>
    <submittedName>
        <fullName evidence="4">Serine protease 38-like protein</fullName>
    </submittedName>
</protein>
<proteinExistence type="predicted"/>
<dbReference type="InterPro" id="IPR018114">
    <property type="entry name" value="TRYPSIN_HIS"/>
</dbReference>
<dbReference type="InterPro" id="IPR009003">
    <property type="entry name" value="Peptidase_S1_PA"/>
</dbReference>
<dbReference type="InterPro" id="IPR043504">
    <property type="entry name" value="Peptidase_S1_PA_chymotrypsin"/>
</dbReference>
<evidence type="ECO:0000256" key="1">
    <source>
        <dbReference type="ARBA" id="ARBA00023157"/>
    </source>
</evidence>
<dbReference type="OrthoDB" id="6493914at2759"/>
<dbReference type="InterPro" id="IPR001254">
    <property type="entry name" value="Trypsin_dom"/>
</dbReference>
<dbReference type="GO" id="GO:0006508">
    <property type="term" value="P:proteolysis"/>
    <property type="evidence" value="ECO:0007669"/>
    <property type="project" value="UniProtKB-KW"/>
</dbReference>
<keyword evidence="2" id="KW-0720">Serine protease</keyword>
<keyword evidence="2 4" id="KW-0645">Protease</keyword>
<name>A0A443S1C6_9ACAR</name>
<dbReference type="Pfam" id="PF00089">
    <property type="entry name" value="Trypsin"/>
    <property type="match status" value="1"/>
</dbReference>
<dbReference type="GO" id="GO:0004252">
    <property type="term" value="F:serine-type endopeptidase activity"/>
    <property type="evidence" value="ECO:0007669"/>
    <property type="project" value="InterPro"/>
</dbReference>
<dbReference type="VEuPathDB" id="VectorBase:LDEU010692"/>
<gene>
    <name evidence="4" type="ORF">B4U80_11467</name>
</gene>
<evidence type="ECO:0000313" key="4">
    <source>
        <dbReference type="EMBL" id="RWS21348.1"/>
    </source>
</evidence>
<dbReference type="Gene3D" id="2.40.10.10">
    <property type="entry name" value="Trypsin-like serine proteases"/>
    <property type="match status" value="1"/>
</dbReference>
<sequence>CGIEGWKERVVGGRESIPYIYPWLVSLINEDRDPYCGGSLISNDYVLTAAHCVIDTENNNEPKKKSHVRIVFGAHDMFKRRKTLTFRVQDWKVHPNFQSVDNYDIALIKLKIPPKLRKQLTSKFMPICLPDVEFSRSNKFIVAGWGQVKTDGFWSRKLLEATVNGTSLQDCRDKFDDQNLITDRHLCAGNSKRDSCKGDSGGPLMQKKRGKMYLHGIASYGDE</sequence>
<evidence type="ECO:0000313" key="5">
    <source>
        <dbReference type="Proteomes" id="UP000288716"/>
    </source>
</evidence>
<evidence type="ECO:0000256" key="2">
    <source>
        <dbReference type="RuleBase" id="RU363034"/>
    </source>
</evidence>
<dbReference type="SMART" id="SM00020">
    <property type="entry name" value="Tryp_SPc"/>
    <property type="match status" value="1"/>
</dbReference>
<reference evidence="4 5" key="1">
    <citation type="journal article" date="2018" name="Gigascience">
        <title>Genomes of trombidid mites reveal novel predicted allergens and laterally-transferred genes associated with secondary metabolism.</title>
        <authorList>
            <person name="Dong X."/>
            <person name="Chaisiri K."/>
            <person name="Xia D."/>
            <person name="Armstrong S.D."/>
            <person name="Fang Y."/>
            <person name="Donnelly M.J."/>
            <person name="Kadowaki T."/>
            <person name="McGarry J.W."/>
            <person name="Darby A.C."/>
            <person name="Makepeace B.L."/>
        </authorList>
    </citation>
    <scope>NUCLEOTIDE SEQUENCE [LARGE SCALE GENOMIC DNA]</scope>
    <source>
        <strain evidence="4">UoL-UT</strain>
    </source>
</reference>
<keyword evidence="5" id="KW-1185">Reference proteome</keyword>
<dbReference type="FunFam" id="2.40.10.10:FF:000068">
    <property type="entry name" value="transmembrane protease serine 2"/>
    <property type="match status" value="1"/>
</dbReference>
<dbReference type="InterPro" id="IPR001314">
    <property type="entry name" value="Peptidase_S1A"/>
</dbReference>
<dbReference type="PROSITE" id="PS00134">
    <property type="entry name" value="TRYPSIN_HIS"/>
    <property type="match status" value="1"/>
</dbReference>
<dbReference type="PRINTS" id="PR00722">
    <property type="entry name" value="CHYMOTRYPSIN"/>
</dbReference>
<dbReference type="Proteomes" id="UP000288716">
    <property type="component" value="Unassembled WGS sequence"/>
</dbReference>
<feature type="domain" description="Peptidase S1" evidence="3">
    <location>
        <begin position="10"/>
        <end position="223"/>
    </location>
</feature>
<evidence type="ECO:0000259" key="3">
    <source>
        <dbReference type="PROSITE" id="PS50240"/>
    </source>
</evidence>
<keyword evidence="2" id="KW-0378">Hydrolase</keyword>
<accession>A0A443S1C6</accession>
<dbReference type="CDD" id="cd00190">
    <property type="entry name" value="Tryp_SPc"/>
    <property type="match status" value="1"/>
</dbReference>
<dbReference type="InterPro" id="IPR033116">
    <property type="entry name" value="TRYPSIN_SER"/>
</dbReference>
<dbReference type="PANTHER" id="PTHR24252">
    <property type="entry name" value="ACROSIN-RELATED"/>
    <property type="match status" value="1"/>
</dbReference>
<dbReference type="PANTHER" id="PTHR24252:SF7">
    <property type="entry name" value="HYALIN"/>
    <property type="match status" value="1"/>
</dbReference>
<dbReference type="SUPFAM" id="SSF50494">
    <property type="entry name" value="Trypsin-like serine proteases"/>
    <property type="match status" value="1"/>
</dbReference>